<dbReference type="EMBL" id="JANBPK010000780">
    <property type="protein sequence ID" value="KAJ2932137.1"/>
    <property type="molecule type" value="Genomic_DNA"/>
</dbReference>
<gene>
    <name evidence="3" type="ORF">H1R20_g4953</name>
</gene>
<feature type="compositionally biased region" description="Polar residues" evidence="1">
    <location>
        <begin position="482"/>
        <end position="493"/>
    </location>
</feature>
<dbReference type="InterPro" id="IPR038175">
    <property type="entry name" value="CBM21_dom_sf"/>
</dbReference>
<keyword evidence="4" id="KW-1185">Reference proteome</keyword>
<feature type="region of interest" description="Disordered" evidence="1">
    <location>
        <begin position="51"/>
        <end position="136"/>
    </location>
</feature>
<proteinExistence type="predicted"/>
<dbReference type="PROSITE" id="PS51159">
    <property type="entry name" value="CBM21"/>
    <property type="match status" value="1"/>
</dbReference>
<accession>A0A9W8MJF5</accession>
<dbReference type="Pfam" id="PF03370">
    <property type="entry name" value="CBM_21"/>
    <property type="match status" value="1"/>
</dbReference>
<protein>
    <recommendedName>
        <fullName evidence="2">CBM21 domain-containing protein</fullName>
    </recommendedName>
</protein>
<feature type="compositionally biased region" description="Low complexity" evidence="1">
    <location>
        <begin position="65"/>
        <end position="75"/>
    </location>
</feature>
<feature type="compositionally biased region" description="Low complexity" evidence="1">
    <location>
        <begin position="623"/>
        <end position="645"/>
    </location>
</feature>
<feature type="region of interest" description="Disordered" evidence="1">
    <location>
        <begin position="162"/>
        <end position="211"/>
    </location>
</feature>
<dbReference type="GO" id="GO:0005979">
    <property type="term" value="P:regulation of glycogen biosynthetic process"/>
    <property type="evidence" value="ECO:0007669"/>
    <property type="project" value="TreeGrafter"/>
</dbReference>
<dbReference type="Proteomes" id="UP001140091">
    <property type="component" value="Unassembled WGS sequence"/>
</dbReference>
<dbReference type="PANTHER" id="PTHR12307">
    <property type="entry name" value="PROTEIN PHOSPHATASE 1 REGULATORY SUBUNIT"/>
    <property type="match status" value="1"/>
</dbReference>
<feature type="non-terminal residue" evidence="3">
    <location>
        <position position="1"/>
    </location>
</feature>
<organism evidence="3 4">
    <name type="scientific">Candolleomyces eurysporus</name>
    <dbReference type="NCBI Taxonomy" id="2828524"/>
    <lineage>
        <taxon>Eukaryota</taxon>
        <taxon>Fungi</taxon>
        <taxon>Dikarya</taxon>
        <taxon>Basidiomycota</taxon>
        <taxon>Agaricomycotina</taxon>
        <taxon>Agaricomycetes</taxon>
        <taxon>Agaricomycetidae</taxon>
        <taxon>Agaricales</taxon>
        <taxon>Agaricineae</taxon>
        <taxon>Psathyrellaceae</taxon>
        <taxon>Candolleomyces</taxon>
    </lineage>
</organism>
<dbReference type="GO" id="GO:0008157">
    <property type="term" value="F:protein phosphatase 1 binding"/>
    <property type="evidence" value="ECO:0007669"/>
    <property type="project" value="TreeGrafter"/>
</dbReference>
<feature type="region of interest" description="Disordered" evidence="1">
    <location>
        <begin position="473"/>
        <end position="542"/>
    </location>
</feature>
<name>A0A9W8MJF5_9AGAR</name>
<dbReference type="AlphaFoldDB" id="A0A9W8MJF5"/>
<dbReference type="OrthoDB" id="1881at2759"/>
<dbReference type="InterPro" id="IPR050782">
    <property type="entry name" value="PP1_regulatory_subunit_3"/>
</dbReference>
<feature type="region of interest" description="Disordered" evidence="1">
    <location>
        <begin position="419"/>
        <end position="456"/>
    </location>
</feature>
<sequence>MIATISAQPIKMSHRQHRYANTAAGPLPILPRRASSTRQMAAALPALNLSKRISDNPGSTVMRRSSSSSSSESDSAYPKASQPLSIRARRARTAQAQGQFPTALTTPIPPLSRVAEPPEAGGLRASKTEDNITLSASKSPTHQYLYSPGMSLRLGYETRSSSFDASKSSAGRAVDDSRLIRKKSGQLVKPSLKSSRSANGADSLSMFSSKSEPATPVCKAVHFDSQLEHVKLFLAEQKPLAVSRDGSPTDDTSGTDSDFPSFIFGDDHGKRDRRRLNVNVVNMPPRINLYANVALEEISVSPGNHAISGRVRVLNIAYAKTVAVRFTFDSWQTTSEVVGHYLDSPSGNFDRFSFVIKLDDLLARIEEKTLVLAIRYSVAGQEYWDNNGFQDYIVKFSRSMPRDRSLSDEESSENLVSLQNKLEKVVQGKDRSGSTFTTSSPRSSPDPEEPAFKSTSSFGARYDFNASLKSSWKYQDSPPCHQRNNSFPQSGKPTPSKPSLKDAPLGSPRDLTDGIPTSPVSAYTDDAPFEVPNREHGRNHHRGYFDMATFGALNIRRTPPTSPSPRSPEVVSPRSGGASPYGRFYSFPPLTPPKNSALIDGLPPRPAPLPSGLFPDMNTGFDSELSTPSLTSPTSSRSTTPSPTEQFRILPSVSDDESPKNPDAHYRELISQYCFFTGGTQSGSDNPSFNFNFQYQSVKQVDVSVSDSTPRAALEPRMRSASPVSSLSSIDDLVSMTSGSVTPTVSLLNLNEDSRSPTPTVCVA</sequence>
<dbReference type="InterPro" id="IPR005036">
    <property type="entry name" value="CBM21_dom"/>
</dbReference>
<feature type="region of interest" description="Disordered" evidence="1">
    <location>
        <begin position="242"/>
        <end position="266"/>
    </location>
</feature>
<evidence type="ECO:0000256" key="1">
    <source>
        <dbReference type="SAM" id="MobiDB-lite"/>
    </source>
</evidence>
<evidence type="ECO:0000313" key="4">
    <source>
        <dbReference type="Proteomes" id="UP001140091"/>
    </source>
</evidence>
<dbReference type="Gene3D" id="2.60.40.2440">
    <property type="entry name" value="Carbohydrate binding type-21 domain"/>
    <property type="match status" value="1"/>
</dbReference>
<feature type="domain" description="CBM21" evidence="2">
    <location>
        <begin position="285"/>
        <end position="395"/>
    </location>
</feature>
<feature type="compositionally biased region" description="Low complexity" evidence="1">
    <location>
        <begin position="245"/>
        <end position="262"/>
    </location>
</feature>
<dbReference type="GO" id="GO:0000164">
    <property type="term" value="C:protein phosphatase type 1 complex"/>
    <property type="evidence" value="ECO:0007669"/>
    <property type="project" value="TreeGrafter"/>
</dbReference>
<feature type="region of interest" description="Disordered" evidence="1">
    <location>
        <begin position="554"/>
        <end position="587"/>
    </location>
</feature>
<feature type="region of interest" description="Disordered" evidence="1">
    <location>
        <begin position="603"/>
        <end position="663"/>
    </location>
</feature>
<feature type="compositionally biased region" description="Low complexity" evidence="1">
    <location>
        <begin position="433"/>
        <end position="443"/>
    </location>
</feature>
<dbReference type="GO" id="GO:2001069">
    <property type="term" value="F:glycogen binding"/>
    <property type="evidence" value="ECO:0007669"/>
    <property type="project" value="TreeGrafter"/>
</dbReference>
<comment type="caution">
    <text evidence="3">The sequence shown here is derived from an EMBL/GenBank/DDBJ whole genome shotgun (WGS) entry which is preliminary data.</text>
</comment>
<evidence type="ECO:0000313" key="3">
    <source>
        <dbReference type="EMBL" id="KAJ2932137.1"/>
    </source>
</evidence>
<dbReference type="PANTHER" id="PTHR12307:SF36">
    <property type="entry name" value="GLYCOGEN-BINDING SUBUNIT 76A"/>
    <property type="match status" value="1"/>
</dbReference>
<feature type="compositionally biased region" description="Polar residues" evidence="1">
    <location>
        <begin position="192"/>
        <end position="211"/>
    </location>
</feature>
<evidence type="ECO:0000259" key="2">
    <source>
        <dbReference type="PROSITE" id="PS51159"/>
    </source>
</evidence>
<feature type="compositionally biased region" description="Basic and acidic residues" evidence="1">
    <location>
        <begin position="421"/>
        <end position="432"/>
    </location>
</feature>
<reference evidence="3" key="1">
    <citation type="submission" date="2022-06" db="EMBL/GenBank/DDBJ databases">
        <title>Genome Sequence of Candolleomyces eurysporus.</title>
        <authorList>
            <person name="Buettner E."/>
        </authorList>
    </citation>
    <scope>NUCLEOTIDE SEQUENCE</scope>
    <source>
        <strain evidence="3">VTCC 930004</strain>
    </source>
</reference>